<evidence type="ECO:0000313" key="1">
    <source>
        <dbReference type="EMBL" id="ETR68177.1"/>
    </source>
</evidence>
<dbReference type="EMBL" id="ATBP01001044">
    <property type="protein sequence ID" value="ETR68177.1"/>
    <property type="molecule type" value="Genomic_DNA"/>
</dbReference>
<organism evidence="1 2">
    <name type="scientific">Candidatus Magnetoglobus multicellularis str. Araruama</name>
    <dbReference type="NCBI Taxonomy" id="890399"/>
    <lineage>
        <taxon>Bacteria</taxon>
        <taxon>Pseudomonadati</taxon>
        <taxon>Thermodesulfobacteriota</taxon>
        <taxon>Desulfobacteria</taxon>
        <taxon>Desulfobacterales</taxon>
        <taxon>Desulfobacteraceae</taxon>
        <taxon>Candidatus Magnetoglobus</taxon>
    </lineage>
</organism>
<reference evidence="2" key="1">
    <citation type="submission" date="2012-11" db="EMBL/GenBank/DDBJ databases">
        <authorList>
            <person name="Lucero-Rivera Y.E."/>
            <person name="Tovar-Ramirez D."/>
        </authorList>
    </citation>
    <scope>NUCLEOTIDE SEQUENCE [LARGE SCALE GENOMIC DNA]</scope>
    <source>
        <strain evidence="2">Araruama</strain>
    </source>
</reference>
<dbReference type="Proteomes" id="UP000189670">
    <property type="component" value="Unassembled WGS sequence"/>
</dbReference>
<evidence type="ECO:0000313" key="2">
    <source>
        <dbReference type="Proteomes" id="UP000189670"/>
    </source>
</evidence>
<protein>
    <submittedName>
        <fullName evidence="1">Uncharacterized protein</fullName>
    </submittedName>
</protein>
<accession>A0A1V1NZZ1</accession>
<name>A0A1V1NZZ1_9BACT</name>
<dbReference type="AlphaFoldDB" id="A0A1V1NZZ1"/>
<gene>
    <name evidence="1" type="ORF">OMM_04712</name>
</gene>
<comment type="caution">
    <text evidence="1">The sequence shown here is derived from an EMBL/GenBank/DDBJ whole genome shotgun (WGS) entry which is preliminary data.</text>
</comment>
<sequence length="203" mass="24115">MYIRIPLAYQRFIRVIKSRKDTDLAKFVFDFSKVDANKSKQGEIPIIATCADGLEIHYNLPFQFSTYAVSPETPFQCPDWKCGKSEELYIHLHNNTSTPFEVQDIQWKKNNFTRKLRLSEINEQFPVRLENSSKTIRFQPIIKGSWYKEVVINDILQIKSNLKDCPVFEKEYTIRLSRNKWYYRILKKISNQSITRGIYEKKS</sequence>
<proteinExistence type="predicted"/>